<dbReference type="Pfam" id="PF00069">
    <property type="entry name" value="Pkinase"/>
    <property type="match status" value="1"/>
</dbReference>
<gene>
    <name evidence="6" type="ORF">P691DRAFT_683245</name>
</gene>
<evidence type="ECO:0000313" key="7">
    <source>
        <dbReference type="Proteomes" id="UP000807342"/>
    </source>
</evidence>
<dbReference type="GO" id="GO:0005524">
    <property type="term" value="F:ATP binding"/>
    <property type="evidence" value="ECO:0007669"/>
    <property type="project" value="UniProtKB-KW"/>
</dbReference>
<dbReference type="InterPro" id="IPR051681">
    <property type="entry name" value="Ser/Thr_Kinases-Pseudokinases"/>
</dbReference>
<dbReference type="PROSITE" id="PS00108">
    <property type="entry name" value="PROTEIN_KINASE_ST"/>
    <property type="match status" value="1"/>
</dbReference>
<dbReference type="InterPro" id="IPR008271">
    <property type="entry name" value="Ser/Thr_kinase_AS"/>
</dbReference>
<evidence type="ECO:0000259" key="5">
    <source>
        <dbReference type="PROSITE" id="PS50011"/>
    </source>
</evidence>
<dbReference type="InterPro" id="IPR000719">
    <property type="entry name" value="Prot_kinase_dom"/>
</dbReference>
<dbReference type="SMART" id="SM00220">
    <property type="entry name" value="S_TKc"/>
    <property type="match status" value="1"/>
</dbReference>
<keyword evidence="7" id="KW-1185">Reference proteome</keyword>
<evidence type="ECO:0000256" key="2">
    <source>
        <dbReference type="ARBA" id="ARBA00022741"/>
    </source>
</evidence>
<keyword evidence="2" id="KW-0547">Nucleotide-binding</keyword>
<proteinExistence type="predicted"/>
<sequence length="317" mass="36154">ILSLLYRLATSALVFPRRYLLSYVRTSRPPIRIGGFADGFLGQYMGHKVSVKIFRTVERHDPSPTRAVSRELVLWAHLSHPNILPFSGVYSSDQPKTLCLLSPWMENGTLPDYLRRNRLEDLRTLLVSDIVNGLCYLHSIGVIHGDLKGQNILISDDRRALISDFVCSHTGLPPQKIGTMRWSPPEVLEDENIMAPSGDIWSFGCICYEVFAGRSPFYEFSTNSRVAIAIVRGAVPRRPEPGGPDHIDDTMWDLMLRCWRHEPQDRPTCEELRLFFDGLKLLDDRPGAPTGTGDDHAYWKDELDERLDYERAYQILV</sequence>
<dbReference type="OrthoDB" id="346907at2759"/>
<dbReference type="InterPro" id="IPR011009">
    <property type="entry name" value="Kinase-like_dom_sf"/>
</dbReference>
<feature type="domain" description="Protein kinase" evidence="5">
    <location>
        <begin position="25"/>
        <end position="276"/>
    </location>
</feature>
<reference evidence="6" key="1">
    <citation type="submission" date="2020-11" db="EMBL/GenBank/DDBJ databases">
        <authorList>
            <consortium name="DOE Joint Genome Institute"/>
            <person name="Ahrendt S."/>
            <person name="Riley R."/>
            <person name="Andreopoulos W."/>
            <person name="Labutti K."/>
            <person name="Pangilinan J."/>
            <person name="Ruiz-Duenas F.J."/>
            <person name="Barrasa J.M."/>
            <person name="Sanchez-Garcia M."/>
            <person name="Camarero S."/>
            <person name="Miyauchi S."/>
            <person name="Serrano A."/>
            <person name="Linde D."/>
            <person name="Babiker R."/>
            <person name="Drula E."/>
            <person name="Ayuso-Fernandez I."/>
            <person name="Pacheco R."/>
            <person name="Padilla G."/>
            <person name="Ferreira P."/>
            <person name="Barriuso J."/>
            <person name="Kellner H."/>
            <person name="Castanera R."/>
            <person name="Alfaro M."/>
            <person name="Ramirez L."/>
            <person name="Pisabarro A.G."/>
            <person name="Kuo A."/>
            <person name="Tritt A."/>
            <person name="Lipzen A."/>
            <person name="He G."/>
            <person name="Yan M."/>
            <person name="Ng V."/>
            <person name="Cullen D."/>
            <person name="Martin F."/>
            <person name="Rosso M.-N."/>
            <person name="Henrissat B."/>
            <person name="Hibbett D."/>
            <person name="Martinez A.T."/>
            <person name="Grigoriev I.V."/>
        </authorList>
    </citation>
    <scope>NUCLEOTIDE SEQUENCE</scope>
    <source>
        <strain evidence="6">MF-IS2</strain>
    </source>
</reference>
<evidence type="ECO:0000256" key="4">
    <source>
        <dbReference type="ARBA" id="ARBA00022840"/>
    </source>
</evidence>
<accession>A0A9P5X1L3</accession>
<keyword evidence="4" id="KW-0067">ATP-binding</keyword>
<dbReference type="PANTHER" id="PTHR44329:SF288">
    <property type="entry name" value="MITOGEN-ACTIVATED PROTEIN KINASE KINASE KINASE 20"/>
    <property type="match status" value="1"/>
</dbReference>
<feature type="non-terminal residue" evidence="6">
    <location>
        <position position="1"/>
    </location>
</feature>
<dbReference type="AlphaFoldDB" id="A0A9P5X1L3"/>
<dbReference type="Gene3D" id="1.10.510.10">
    <property type="entry name" value="Transferase(Phosphotransferase) domain 1"/>
    <property type="match status" value="1"/>
</dbReference>
<evidence type="ECO:0000256" key="1">
    <source>
        <dbReference type="ARBA" id="ARBA00022679"/>
    </source>
</evidence>
<name>A0A9P5X1L3_9AGAR</name>
<dbReference type="GO" id="GO:0004674">
    <property type="term" value="F:protein serine/threonine kinase activity"/>
    <property type="evidence" value="ECO:0007669"/>
    <property type="project" value="TreeGrafter"/>
</dbReference>
<evidence type="ECO:0000256" key="3">
    <source>
        <dbReference type="ARBA" id="ARBA00022777"/>
    </source>
</evidence>
<dbReference type="PROSITE" id="PS50011">
    <property type="entry name" value="PROTEIN_KINASE_DOM"/>
    <property type="match status" value="1"/>
</dbReference>
<dbReference type="EMBL" id="MU151829">
    <property type="protein sequence ID" value="KAF9441650.1"/>
    <property type="molecule type" value="Genomic_DNA"/>
</dbReference>
<keyword evidence="3 6" id="KW-0418">Kinase</keyword>
<dbReference type="Proteomes" id="UP000807342">
    <property type="component" value="Unassembled WGS sequence"/>
</dbReference>
<comment type="caution">
    <text evidence="6">The sequence shown here is derived from an EMBL/GenBank/DDBJ whole genome shotgun (WGS) entry which is preliminary data.</text>
</comment>
<organism evidence="6 7">
    <name type="scientific">Macrolepiota fuliginosa MF-IS2</name>
    <dbReference type="NCBI Taxonomy" id="1400762"/>
    <lineage>
        <taxon>Eukaryota</taxon>
        <taxon>Fungi</taxon>
        <taxon>Dikarya</taxon>
        <taxon>Basidiomycota</taxon>
        <taxon>Agaricomycotina</taxon>
        <taxon>Agaricomycetes</taxon>
        <taxon>Agaricomycetidae</taxon>
        <taxon>Agaricales</taxon>
        <taxon>Agaricineae</taxon>
        <taxon>Agaricaceae</taxon>
        <taxon>Macrolepiota</taxon>
    </lineage>
</organism>
<evidence type="ECO:0000313" key="6">
    <source>
        <dbReference type="EMBL" id="KAF9441650.1"/>
    </source>
</evidence>
<dbReference type="PANTHER" id="PTHR44329">
    <property type="entry name" value="SERINE/THREONINE-PROTEIN KINASE TNNI3K-RELATED"/>
    <property type="match status" value="1"/>
</dbReference>
<dbReference type="PRINTS" id="PR00109">
    <property type="entry name" value="TYRKINASE"/>
</dbReference>
<dbReference type="InterPro" id="IPR001245">
    <property type="entry name" value="Ser-Thr/Tyr_kinase_cat_dom"/>
</dbReference>
<dbReference type="SUPFAM" id="SSF56112">
    <property type="entry name" value="Protein kinase-like (PK-like)"/>
    <property type="match status" value="1"/>
</dbReference>
<keyword evidence="1" id="KW-0808">Transferase</keyword>
<protein>
    <submittedName>
        <fullName evidence="6">Kinase-like protein</fullName>
    </submittedName>
</protein>